<dbReference type="AlphaFoldDB" id="A0A1F7RPX1"/>
<dbReference type="Pfam" id="PF00011">
    <property type="entry name" value="HSP20"/>
    <property type="match status" value="1"/>
</dbReference>
<dbReference type="SUPFAM" id="SSF49764">
    <property type="entry name" value="HSP20-like chaperones"/>
    <property type="match status" value="1"/>
</dbReference>
<dbReference type="PROSITE" id="PS01031">
    <property type="entry name" value="SHSP"/>
    <property type="match status" value="1"/>
</dbReference>
<feature type="domain" description="SHSP" evidence="3">
    <location>
        <begin position="37"/>
        <end position="149"/>
    </location>
</feature>
<sequence>MIMALVPWKNIGGEITRLQKEMNTLFDKYFRGEEDISRSGDWIPALDLAETDKEFVVTAEIPDIDPKNIDITVSGDRLIIKGEKKKETEEKDAHFHKIERSYGSFARQITLPAPIQEEKISADYDKGVLRVTIPKSEKIKTKSVKVNVKK</sequence>
<reference evidence="4 5" key="1">
    <citation type="journal article" date="2016" name="Nat. Commun.">
        <title>Thousands of microbial genomes shed light on interconnected biogeochemical processes in an aquifer system.</title>
        <authorList>
            <person name="Anantharaman K."/>
            <person name="Brown C.T."/>
            <person name="Hug L.A."/>
            <person name="Sharon I."/>
            <person name="Castelle C.J."/>
            <person name="Probst A.J."/>
            <person name="Thomas B.C."/>
            <person name="Singh A."/>
            <person name="Wilkins M.J."/>
            <person name="Karaoz U."/>
            <person name="Brodie E.L."/>
            <person name="Williams K.H."/>
            <person name="Hubbard S.S."/>
            <person name="Banfield J.F."/>
        </authorList>
    </citation>
    <scope>NUCLEOTIDE SEQUENCE [LARGE SCALE GENOMIC DNA]</scope>
</reference>
<evidence type="ECO:0000256" key="1">
    <source>
        <dbReference type="PROSITE-ProRule" id="PRU00285"/>
    </source>
</evidence>
<evidence type="ECO:0000256" key="2">
    <source>
        <dbReference type="RuleBase" id="RU003616"/>
    </source>
</evidence>
<evidence type="ECO:0000259" key="3">
    <source>
        <dbReference type="PROSITE" id="PS01031"/>
    </source>
</evidence>
<evidence type="ECO:0000313" key="5">
    <source>
        <dbReference type="Proteomes" id="UP000179266"/>
    </source>
</evidence>
<dbReference type="EMBL" id="MGDD01000264">
    <property type="protein sequence ID" value="OGL43573.1"/>
    <property type="molecule type" value="Genomic_DNA"/>
</dbReference>
<protein>
    <recommendedName>
        <fullName evidence="3">SHSP domain-containing protein</fullName>
    </recommendedName>
</protein>
<evidence type="ECO:0000313" key="4">
    <source>
        <dbReference type="EMBL" id="OGL43573.1"/>
    </source>
</evidence>
<comment type="similarity">
    <text evidence="1 2">Belongs to the small heat shock protein (HSP20) family.</text>
</comment>
<dbReference type="CDD" id="cd06464">
    <property type="entry name" value="ACD_sHsps-like"/>
    <property type="match status" value="1"/>
</dbReference>
<dbReference type="Gene3D" id="2.60.40.790">
    <property type="match status" value="1"/>
</dbReference>
<dbReference type="PANTHER" id="PTHR11527">
    <property type="entry name" value="HEAT-SHOCK PROTEIN 20 FAMILY MEMBER"/>
    <property type="match status" value="1"/>
</dbReference>
<proteinExistence type="inferred from homology"/>
<dbReference type="InterPro" id="IPR002068">
    <property type="entry name" value="A-crystallin/Hsp20_dom"/>
</dbReference>
<accession>A0A1F7RPX1</accession>
<dbReference type="InterPro" id="IPR008978">
    <property type="entry name" value="HSP20-like_chaperone"/>
</dbReference>
<dbReference type="Proteomes" id="UP000179266">
    <property type="component" value="Unassembled WGS sequence"/>
</dbReference>
<gene>
    <name evidence="4" type="ORF">A2161_21490</name>
</gene>
<name>A0A1F7RPX1_9BACT</name>
<comment type="caution">
    <text evidence="4">The sequence shown here is derived from an EMBL/GenBank/DDBJ whole genome shotgun (WGS) entry which is preliminary data.</text>
</comment>
<organism evidence="4 5">
    <name type="scientific">Candidatus Schekmanbacteria bacterium RBG_13_48_7</name>
    <dbReference type="NCBI Taxonomy" id="1817878"/>
    <lineage>
        <taxon>Bacteria</taxon>
        <taxon>Candidatus Schekmaniibacteriota</taxon>
    </lineage>
</organism>
<dbReference type="InterPro" id="IPR031107">
    <property type="entry name" value="Small_HSP"/>
</dbReference>